<dbReference type="PANTHER" id="PTHR43479:SF11">
    <property type="entry name" value="ACREF_ENVCD OPERON REPRESSOR-RELATED"/>
    <property type="match status" value="1"/>
</dbReference>
<dbReference type="InterPro" id="IPR009057">
    <property type="entry name" value="Homeodomain-like_sf"/>
</dbReference>
<reference evidence="4 5" key="1">
    <citation type="submission" date="2024-11" db="EMBL/GenBank/DDBJ databases">
        <authorList>
            <person name="Heng Y.C."/>
            <person name="Lim A.C.H."/>
            <person name="Lee J.K.Y."/>
            <person name="Kittelmann S."/>
        </authorList>
    </citation>
    <scope>NUCLEOTIDE SEQUENCE [LARGE SCALE GENOMIC DNA]</scope>
    <source>
        <strain evidence="4 5">WILCCON 0269</strain>
    </source>
</reference>
<evidence type="ECO:0000259" key="3">
    <source>
        <dbReference type="PROSITE" id="PS50977"/>
    </source>
</evidence>
<evidence type="ECO:0000313" key="5">
    <source>
        <dbReference type="Proteomes" id="UP001623660"/>
    </source>
</evidence>
<sequence length="198" mass="22802">MPTRTFYNLSDNKKQRIFDAAVKEFSARRFTDASINQIIKNAGIPKGSFYQYFNNKEDIYCYMMGKIENEKREIMGRIKNLNSGADVFEIGMEEMKAAFEWAKLRPDYGRIGILMWNDNSEFIAGLRTTTIESIRKNIDRDKERGFIKSEADSDLVADILVTLILNESFFAGLDEDKYFNKLNGVMKILKEGVAVAKK</sequence>
<proteinExistence type="predicted"/>
<evidence type="ECO:0000313" key="4">
    <source>
        <dbReference type="EMBL" id="MFL0195992.1"/>
    </source>
</evidence>
<keyword evidence="5" id="KW-1185">Reference proteome</keyword>
<protein>
    <submittedName>
        <fullName evidence="4">TetR/AcrR family transcriptional regulator</fullName>
    </submittedName>
</protein>
<evidence type="ECO:0000256" key="1">
    <source>
        <dbReference type="ARBA" id="ARBA00023125"/>
    </source>
</evidence>
<dbReference type="RefSeq" id="WP_406792109.1">
    <property type="nucleotide sequence ID" value="NZ_JBJHZX010000014.1"/>
</dbReference>
<dbReference type="EMBL" id="JBJHZX010000014">
    <property type="protein sequence ID" value="MFL0195992.1"/>
    <property type="molecule type" value="Genomic_DNA"/>
</dbReference>
<dbReference type="InterPro" id="IPR001647">
    <property type="entry name" value="HTH_TetR"/>
</dbReference>
<feature type="domain" description="HTH tetR-type" evidence="3">
    <location>
        <begin position="11"/>
        <end position="71"/>
    </location>
</feature>
<feature type="DNA-binding region" description="H-T-H motif" evidence="2">
    <location>
        <begin position="34"/>
        <end position="53"/>
    </location>
</feature>
<dbReference type="InterPro" id="IPR050624">
    <property type="entry name" value="HTH-type_Tx_Regulator"/>
</dbReference>
<name>A0ABW8SJX6_9CLOT</name>
<dbReference type="PROSITE" id="PS50977">
    <property type="entry name" value="HTH_TETR_2"/>
    <property type="match status" value="1"/>
</dbReference>
<evidence type="ECO:0000256" key="2">
    <source>
        <dbReference type="PROSITE-ProRule" id="PRU00335"/>
    </source>
</evidence>
<keyword evidence="1 2" id="KW-0238">DNA-binding</keyword>
<comment type="caution">
    <text evidence="4">The sequence shown here is derived from an EMBL/GenBank/DDBJ whole genome shotgun (WGS) entry which is preliminary data.</text>
</comment>
<dbReference type="SUPFAM" id="SSF46689">
    <property type="entry name" value="Homeodomain-like"/>
    <property type="match status" value="1"/>
</dbReference>
<dbReference type="Proteomes" id="UP001623660">
    <property type="component" value="Unassembled WGS sequence"/>
</dbReference>
<dbReference type="Pfam" id="PF00440">
    <property type="entry name" value="TetR_N"/>
    <property type="match status" value="1"/>
</dbReference>
<organism evidence="4 5">
    <name type="scientific">Candidatus Clostridium eludens</name>
    <dbReference type="NCBI Taxonomy" id="3381663"/>
    <lineage>
        <taxon>Bacteria</taxon>
        <taxon>Bacillati</taxon>
        <taxon>Bacillota</taxon>
        <taxon>Clostridia</taxon>
        <taxon>Eubacteriales</taxon>
        <taxon>Clostridiaceae</taxon>
        <taxon>Clostridium</taxon>
    </lineage>
</organism>
<dbReference type="PRINTS" id="PR00455">
    <property type="entry name" value="HTHTETR"/>
</dbReference>
<gene>
    <name evidence="4" type="ORF">ACJDU8_10505</name>
</gene>
<accession>A0ABW8SJX6</accession>
<dbReference type="Gene3D" id="1.10.357.10">
    <property type="entry name" value="Tetracycline Repressor, domain 2"/>
    <property type="match status" value="1"/>
</dbReference>
<dbReference type="PANTHER" id="PTHR43479">
    <property type="entry name" value="ACREF/ENVCD OPERON REPRESSOR-RELATED"/>
    <property type="match status" value="1"/>
</dbReference>